<dbReference type="Gene3D" id="1.10.510.10">
    <property type="entry name" value="Transferase(Phosphotransferase) domain 1"/>
    <property type="match status" value="1"/>
</dbReference>
<evidence type="ECO:0000256" key="2">
    <source>
        <dbReference type="ARBA" id="ARBA00022741"/>
    </source>
</evidence>
<dbReference type="InterPro" id="IPR050235">
    <property type="entry name" value="CK1_Ser-Thr_kinase"/>
</dbReference>
<dbReference type="EMBL" id="JYDJ01000065">
    <property type="protein sequence ID" value="KRX46035.1"/>
    <property type="molecule type" value="Genomic_DNA"/>
</dbReference>
<protein>
    <recommendedName>
        <fullName evidence="1">non-specific serine/threonine protein kinase</fullName>
        <ecNumber evidence="1">2.7.11.1</ecNumber>
    </recommendedName>
</protein>
<proteinExistence type="inferred from homology"/>
<dbReference type="PROSITE" id="PS50011">
    <property type="entry name" value="PROTEIN_KINASE_DOM"/>
    <property type="match status" value="1"/>
</dbReference>
<comment type="caution">
    <text evidence="7">The sequence shown here is derived from an EMBL/GenBank/DDBJ whole genome shotgun (WGS) entry which is preliminary data.</text>
</comment>
<keyword evidence="8" id="KW-1185">Reference proteome</keyword>
<evidence type="ECO:0000256" key="1">
    <source>
        <dbReference type="ARBA" id="ARBA00012513"/>
    </source>
</evidence>
<dbReference type="GO" id="GO:0004674">
    <property type="term" value="F:protein serine/threonine kinase activity"/>
    <property type="evidence" value="ECO:0007669"/>
    <property type="project" value="UniProtKB-KW"/>
</dbReference>
<evidence type="ECO:0000259" key="6">
    <source>
        <dbReference type="PROSITE" id="PS50011"/>
    </source>
</evidence>
<sequence>MGRNKQSLSTNSNSLSELRMMVKTQKWSVQSELGSGVSGGVFSIKVGNLFRKKTYALKVIADKKMYEKERDALKELKNISHFPQMIQCGSGMKYHFIVMNIQLCDVKKMLSLMKEKKFSITTATKVFKECVEALWVMHEKGLLHRDVKPANILISMDGKRVLLADFSHSTKYLPGERESFASRFVGTPIYASLNVHYCYEATPRDDLISLFYSAVDMLGLLPWVNCNNQMEIVWQKQHQLNFLRALSFNYQRIYFYLSKLAQHKCPRYDYLISQLDAVIERHSSSTVNFSYDWQKQDVAIEECGKEILKKMKKH</sequence>
<keyword evidence="2 4" id="KW-0547">Nucleotide-binding</keyword>
<dbReference type="SUPFAM" id="SSF56112">
    <property type="entry name" value="Protein kinase-like (PK-like)"/>
    <property type="match status" value="1"/>
</dbReference>
<dbReference type="InterPro" id="IPR017441">
    <property type="entry name" value="Protein_kinase_ATP_BS"/>
</dbReference>
<accession>A0A0V0U5K7</accession>
<dbReference type="InterPro" id="IPR000719">
    <property type="entry name" value="Prot_kinase_dom"/>
</dbReference>
<keyword evidence="5" id="KW-0723">Serine/threonine-protein kinase</keyword>
<dbReference type="SMART" id="SM00220">
    <property type="entry name" value="S_TKc"/>
    <property type="match status" value="1"/>
</dbReference>
<keyword evidence="7" id="KW-0808">Transferase</keyword>
<feature type="domain" description="Protein kinase" evidence="6">
    <location>
        <begin position="27"/>
        <end position="314"/>
    </location>
</feature>
<dbReference type="AlphaFoldDB" id="A0A0V0U5K7"/>
<dbReference type="PROSITE" id="PS00107">
    <property type="entry name" value="PROTEIN_KINASE_ATP"/>
    <property type="match status" value="1"/>
</dbReference>
<dbReference type="InterPro" id="IPR011009">
    <property type="entry name" value="Kinase-like_dom_sf"/>
</dbReference>
<evidence type="ECO:0000256" key="4">
    <source>
        <dbReference type="PROSITE-ProRule" id="PRU10141"/>
    </source>
</evidence>
<dbReference type="EC" id="2.7.11.1" evidence="1"/>
<dbReference type="GO" id="GO:0005524">
    <property type="term" value="F:ATP binding"/>
    <property type="evidence" value="ECO:0007669"/>
    <property type="project" value="UniProtKB-UniRule"/>
</dbReference>
<gene>
    <name evidence="7" type="primary">Ttbk1</name>
    <name evidence="7" type="ORF">T05_4606</name>
</gene>
<evidence type="ECO:0000313" key="8">
    <source>
        <dbReference type="Proteomes" id="UP000055048"/>
    </source>
</evidence>
<feature type="binding site" evidence="4">
    <location>
        <position position="58"/>
    </location>
    <ligand>
        <name>ATP</name>
        <dbReference type="ChEBI" id="CHEBI:30616"/>
    </ligand>
</feature>
<dbReference type="PROSITE" id="PS00108">
    <property type="entry name" value="PROTEIN_KINASE_ST"/>
    <property type="match status" value="1"/>
</dbReference>
<dbReference type="InterPro" id="IPR008271">
    <property type="entry name" value="Ser/Thr_kinase_AS"/>
</dbReference>
<dbReference type="STRING" id="144512.A0A0V0U5K7"/>
<dbReference type="OrthoDB" id="248923at2759"/>
<name>A0A0V0U5K7_9BILA</name>
<dbReference type="Pfam" id="PF00069">
    <property type="entry name" value="Pkinase"/>
    <property type="match status" value="1"/>
</dbReference>
<evidence type="ECO:0000256" key="5">
    <source>
        <dbReference type="RuleBase" id="RU000304"/>
    </source>
</evidence>
<evidence type="ECO:0000313" key="7">
    <source>
        <dbReference type="EMBL" id="KRX46035.1"/>
    </source>
</evidence>
<reference evidence="7 8" key="1">
    <citation type="submission" date="2015-01" db="EMBL/GenBank/DDBJ databases">
        <title>Evolution of Trichinella species and genotypes.</title>
        <authorList>
            <person name="Korhonen P.K."/>
            <person name="Edoardo P."/>
            <person name="Giuseppe L.R."/>
            <person name="Gasser R.B."/>
        </authorList>
    </citation>
    <scope>NUCLEOTIDE SEQUENCE [LARGE SCALE GENOMIC DNA]</scope>
    <source>
        <strain evidence="7">ISS417</strain>
    </source>
</reference>
<comment type="similarity">
    <text evidence="5">Belongs to the protein kinase superfamily.</text>
</comment>
<keyword evidence="7" id="KW-0418">Kinase</keyword>
<organism evidence="7 8">
    <name type="scientific">Trichinella murrelli</name>
    <dbReference type="NCBI Taxonomy" id="144512"/>
    <lineage>
        <taxon>Eukaryota</taxon>
        <taxon>Metazoa</taxon>
        <taxon>Ecdysozoa</taxon>
        <taxon>Nematoda</taxon>
        <taxon>Enoplea</taxon>
        <taxon>Dorylaimia</taxon>
        <taxon>Trichinellida</taxon>
        <taxon>Trichinellidae</taxon>
        <taxon>Trichinella</taxon>
    </lineage>
</organism>
<dbReference type="PANTHER" id="PTHR11909">
    <property type="entry name" value="CASEIN KINASE-RELATED"/>
    <property type="match status" value="1"/>
</dbReference>
<keyword evidence="3 4" id="KW-0067">ATP-binding</keyword>
<evidence type="ECO:0000256" key="3">
    <source>
        <dbReference type="ARBA" id="ARBA00022840"/>
    </source>
</evidence>
<dbReference type="Proteomes" id="UP000055048">
    <property type="component" value="Unassembled WGS sequence"/>
</dbReference>